<dbReference type="AlphaFoldDB" id="E2NJ38"/>
<organism evidence="1 2">
    <name type="scientific">Bacteroides cellulosilyticus DSM 14838</name>
    <dbReference type="NCBI Taxonomy" id="537012"/>
    <lineage>
        <taxon>Bacteria</taxon>
        <taxon>Pseudomonadati</taxon>
        <taxon>Bacteroidota</taxon>
        <taxon>Bacteroidia</taxon>
        <taxon>Bacteroidales</taxon>
        <taxon>Bacteroidaceae</taxon>
        <taxon>Bacteroides</taxon>
    </lineage>
</organism>
<name>E2NJ38_9BACE</name>
<reference evidence="1 2" key="2">
    <citation type="submission" date="2009-01" db="EMBL/GenBank/DDBJ databases">
        <title>Draft genome sequence of Bacteroides cellulosilyticus (DSM 14838).</title>
        <authorList>
            <person name="Sudarsanam P."/>
            <person name="Ley R."/>
            <person name="Guruge J."/>
            <person name="Turnbaugh P.J."/>
            <person name="Mahowald M."/>
            <person name="Liep D."/>
            <person name="Gordon J."/>
        </authorList>
    </citation>
    <scope>NUCLEOTIDE SEQUENCE [LARGE SCALE GENOMIC DNA]</scope>
    <source>
        <strain evidence="1 2">DSM 14838</strain>
    </source>
</reference>
<protein>
    <submittedName>
        <fullName evidence="1">Uncharacterized protein</fullName>
    </submittedName>
</protein>
<comment type="caution">
    <text evidence="1">The sequence shown here is derived from an EMBL/GenBank/DDBJ whole genome shotgun (WGS) entry which is preliminary data.</text>
</comment>
<evidence type="ECO:0000313" key="2">
    <source>
        <dbReference type="Proteomes" id="UP000003711"/>
    </source>
</evidence>
<evidence type="ECO:0000313" key="1">
    <source>
        <dbReference type="EMBL" id="EEF88099.1"/>
    </source>
</evidence>
<proteinExistence type="predicted"/>
<dbReference type="EMBL" id="ACCH01000331">
    <property type="protein sequence ID" value="EEF88099.1"/>
    <property type="molecule type" value="Genomic_DNA"/>
</dbReference>
<dbReference type="Proteomes" id="UP000003711">
    <property type="component" value="Unassembled WGS sequence"/>
</dbReference>
<reference evidence="1 2" key="1">
    <citation type="submission" date="2008-12" db="EMBL/GenBank/DDBJ databases">
        <authorList>
            <person name="Fulton L."/>
            <person name="Clifton S."/>
            <person name="Fulton B."/>
            <person name="Xu J."/>
            <person name="Minx P."/>
            <person name="Pepin K.H."/>
            <person name="Johnson M."/>
            <person name="Bhonagiri V."/>
            <person name="Nash W.E."/>
            <person name="Mardis E.R."/>
            <person name="Wilson R.K."/>
        </authorList>
    </citation>
    <scope>NUCLEOTIDE SEQUENCE [LARGE SCALE GENOMIC DNA]</scope>
    <source>
        <strain evidence="1 2">DSM 14838</strain>
    </source>
</reference>
<gene>
    <name evidence="1" type="ORF">BACCELL_04325</name>
</gene>
<accession>E2NJ38</accession>
<sequence>MDIVLATTQTILLPLFPCLCISRKVTASVQVNKYFSEYLSTQIYHHFTRYLCNKLS</sequence>
<dbReference type="HOGENOM" id="CLU_3004309_0_0_10"/>